<dbReference type="EMBL" id="PNBA02000013">
    <property type="protein sequence ID" value="KAG6402571.1"/>
    <property type="molecule type" value="Genomic_DNA"/>
</dbReference>
<comment type="caution">
    <text evidence="1">The sequence shown here is derived from an EMBL/GenBank/DDBJ whole genome shotgun (WGS) entry which is preliminary data.</text>
</comment>
<reference evidence="1" key="1">
    <citation type="submission" date="2018-01" db="EMBL/GenBank/DDBJ databases">
        <authorList>
            <person name="Mao J.F."/>
        </authorList>
    </citation>
    <scope>NUCLEOTIDE SEQUENCE</scope>
    <source>
        <strain evidence="1">Huo1</strain>
        <tissue evidence="1">Leaf</tissue>
    </source>
</reference>
<accession>A0A8X8WYY1</accession>
<sequence length="164" mass="18319">MFDLFNLSLFSSLLLPGAITTVTSGGICFGKVLVMNCFSKDYSRRVPDEFLLSRTENLLFFSFLSGTVLGSNALYKDTVVQHNANKISNRSDETVKMKKLTTKANIHSSVLVDLKSVNPNYCSFKIFGLVLRRENEVVRLHAQLLADFLSRRAGFRVALKEGMG</sequence>
<proteinExistence type="predicted"/>
<dbReference type="Proteomes" id="UP000298416">
    <property type="component" value="Unassembled WGS sequence"/>
</dbReference>
<reference evidence="1" key="2">
    <citation type="submission" date="2020-08" db="EMBL/GenBank/DDBJ databases">
        <title>Plant Genome Project.</title>
        <authorList>
            <person name="Zhang R.-G."/>
        </authorList>
    </citation>
    <scope>NUCLEOTIDE SEQUENCE</scope>
    <source>
        <strain evidence="1">Huo1</strain>
        <tissue evidence="1">Leaf</tissue>
    </source>
</reference>
<keyword evidence="2" id="KW-1185">Reference proteome</keyword>
<organism evidence="1">
    <name type="scientific">Salvia splendens</name>
    <name type="common">Scarlet sage</name>
    <dbReference type="NCBI Taxonomy" id="180675"/>
    <lineage>
        <taxon>Eukaryota</taxon>
        <taxon>Viridiplantae</taxon>
        <taxon>Streptophyta</taxon>
        <taxon>Embryophyta</taxon>
        <taxon>Tracheophyta</taxon>
        <taxon>Spermatophyta</taxon>
        <taxon>Magnoliopsida</taxon>
        <taxon>eudicotyledons</taxon>
        <taxon>Gunneridae</taxon>
        <taxon>Pentapetalae</taxon>
        <taxon>asterids</taxon>
        <taxon>lamiids</taxon>
        <taxon>Lamiales</taxon>
        <taxon>Lamiaceae</taxon>
        <taxon>Nepetoideae</taxon>
        <taxon>Mentheae</taxon>
        <taxon>Salviinae</taxon>
        <taxon>Salvia</taxon>
        <taxon>Salvia subgen. Calosphace</taxon>
        <taxon>core Calosphace</taxon>
    </lineage>
</organism>
<evidence type="ECO:0000313" key="2">
    <source>
        <dbReference type="Proteomes" id="UP000298416"/>
    </source>
</evidence>
<protein>
    <submittedName>
        <fullName evidence="1">Uncharacterized protein</fullName>
    </submittedName>
</protein>
<dbReference type="AlphaFoldDB" id="A0A8X8WYY1"/>
<evidence type="ECO:0000313" key="1">
    <source>
        <dbReference type="EMBL" id="KAG6402571.1"/>
    </source>
</evidence>
<gene>
    <name evidence="1" type="ORF">SASPL_134768</name>
</gene>
<name>A0A8X8WYY1_SALSN</name>